<dbReference type="PRINTS" id="PR00080">
    <property type="entry name" value="SDRFAMILY"/>
</dbReference>
<evidence type="ECO:0000313" key="6">
    <source>
        <dbReference type="Proteomes" id="UP001317870"/>
    </source>
</evidence>
<dbReference type="InterPro" id="IPR002347">
    <property type="entry name" value="SDR_fam"/>
</dbReference>
<evidence type="ECO:0000256" key="1">
    <source>
        <dbReference type="ARBA" id="ARBA00006484"/>
    </source>
</evidence>
<dbReference type="InterPro" id="IPR036291">
    <property type="entry name" value="NAD(P)-bd_dom_sf"/>
</dbReference>
<dbReference type="InterPro" id="IPR020904">
    <property type="entry name" value="Sc_DH/Rdtase_CS"/>
</dbReference>
<dbReference type="Pfam" id="PF00106">
    <property type="entry name" value="adh_short"/>
    <property type="match status" value="1"/>
</dbReference>
<evidence type="ECO:0000256" key="2">
    <source>
        <dbReference type="ARBA" id="ARBA00023002"/>
    </source>
</evidence>
<evidence type="ECO:0000313" key="5">
    <source>
        <dbReference type="EMBL" id="BDT99607.1"/>
    </source>
</evidence>
<dbReference type="SUPFAM" id="SSF51735">
    <property type="entry name" value="NAD(P)-binding Rossmann-fold domains"/>
    <property type="match status" value="1"/>
</dbReference>
<dbReference type="RefSeq" id="WP_281879769.1">
    <property type="nucleotide sequence ID" value="NZ_AP026976.1"/>
</dbReference>
<evidence type="ECO:0000259" key="4">
    <source>
        <dbReference type="SMART" id="SM00822"/>
    </source>
</evidence>
<protein>
    <submittedName>
        <fullName evidence="5">Short-chain dehydrogenase</fullName>
    </submittedName>
</protein>
<gene>
    <name evidence="5" type="ORF">IFM12276_26360</name>
</gene>
<feature type="domain" description="Ketoreductase" evidence="4">
    <location>
        <begin position="11"/>
        <end position="193"/>
    </location>
</feature>
<proteinExistence type="inferred from homology"/>
<name>A0ABN6U2W7_9NOCA</name>
<dbReference type="PANTHER" id="PTHR44196">
    <property type="entry name" value="DEHYDROGENASE/REDUCTASE SDR FAMILY MEMBER 7B"/>
    <property type="match status" value="1"/>
</dbReference>
<reference evidence="5 6" key="1">
    <citation type="submission" date="2022-11" db="EMBL/GenBank/DDBJ databases">
        <title>Genome Sequencing of Nocardia sp. ON39_IFM12276 and assembly.</title>
        <authorList>
            <person name="Shimojima M."/>
            <person name="Toyokawa M."/>
            <person name="Uesaka K."/>
        </authorList>
    </citation>
    <scope>NUCLEOTIDE SEQUENCE [LARGE SCALE GENOMIC DNA]</scope>
    <source>
        <strain evidence="5 6">IFM 12276</strain>
    </source>
</reference>
<dbReference type="SMART" id="SM00822">
    <property type="entry name" value="PKS_KR"/>
    <property type="match status" value="1"/>
</dbReference>
<dbReference type="InterPro" id="IPR057326">
    <property type="entry name" value="KR_dom"/>
</dbReference>
<evidence type="ECO:0000256" key="3">
    <source>
        <dbReference type="RuleBase" id="RU000363"/>
    </source>
</evidence>
<dbReference type="Proteomes" id="UP001317870">
    <property type="component" value="Chromosome"/>
</dbReference>
<dbReference type="PANTHER" id="PTHR44196:SF3">
    <property type="entry name" value="SHORT CHAIN DEHYDROGENASE FAMILY PROTEIN"/>
    <property type="match status" value="1"/>
</dbReference>
<sequence length="285" mass="30361">MPRTRRPLSGRPVMITGAASGIGRSLARLLSGTGSPVAIADTDAVGLKETAAALTGPVLPRVLDVRDAADQLAFADEVRDWLTAPLAAVFNNAGVAMSSSVLDAVADDDEWLRRINFDGVVNGTRAFLPILVEQDHGVIVNTSSVFGLLGMPNQSAYCAAKFAVRGFTDALRQELRGTGVSAVNVHPGGIKTNIARNARVRKDPEGRGRTHEQMAAEFETLALTTPEKAAEIICRGVEHGKSRILVGPDAYLFDALARVTPTHYYGVVALLERRLRARDAKGARA</sequence>
<dbReference type="EMBL" id="AP026978">
    <property type="protein sequence ID" value="BDT99607.1"/>
    <property type="molecule type" value="Genomic_DNA"/>
</dbReference>
<keyword evidence="6" id="KW-1185">Reference proteome</keyword>
<accession>A0ABN6U2W7</accession>
<dbReference type="PROSITE" id="PS00061">
    <property type="entry name" value="ADH_SHORT"/>
    <property type="match status" value="1"/>
</dbReference>
<organism evidence="5 6">
    <name type="scientific">Nocardia sputorum</name>
    <dbReference type="NCBI Taxonomy" id="2984338"/>
    <lineage>
        <taxon>Bacteria</taxon>
        <taxon>Bacillati</taxon>
        <taxon>Actinomycetota</taxon>
        <taxon>Actinomycetes</taxon>
        <taxon>Mycobacteriales</taxon>
        <taxon>Nocardiaceae</taxon>
        <taxon>Nocardia</taxon>
    </lineage>
</organism>
<comment type="similarity">
    <text evidence="1 3">Belongs to the short-chain dehydrogenases/reductases (SDR) family.</text>
</comment>
<dbReference type="PRINTS" id="PR00081">
    <property type="entry name" value="GDHRDH"/>
</dbReference>
<dbReference type="Gene3D" id="3.40.50.720">
    <property type="entry name" value="NAD(P)-binding Rossmann-like Domain"/>
    <property type="match status" value="1"/>
</dbReference>
<keyword evidence="2" id="KW-0560">Oxidoreductase</keyword>